<dbReference type="Pfam" id="PF02801">
    <property type="entry name" value="Ketoacyl-synt_C"/>
    <property type="match status" value="1"/>
</dbReference>
<evidence type="ECO:0000313" key="7">
    <source>
        <dbReference type="EMBL" id="MFC3456341.1"/>
    </source>
</evidence>
<dbReference type="SUPFAM" id="SSF53901">
    <property type="entry name" value="Thiolase-like"/>
    <property type="match status" value="1"/>
</dbReference>
<dbReference type="InterPro" id="IPR036736">
    <property type="entry name" value="ACP-like_sf"/>
</dbReference>
<dbReference type="InterPro" id="IPR025110">
    <property type="entry name" value="AMP-bd_C"/>
</dbReference>
<dbReference type="InterPro" id="IPR020841">
    <property type="entry name" value="PKS_Beta-ketoAc_synthase_dom"/>
</dbReference>
<dbReference type="Proteomes" id="UP001595645">
    <property type="component" value="Unassembled WGS sequence"/>
</dbReference>
<evidence type="ECO:0000256" key="2">
    <source>
        <dbReference type="ARBA" id="ARBA00022450"/>
    </source>
</evidence>
<evidence type="ECO:0000313" key="8">
    <source>
        <dbReference type="Proteomes" id="UP001595645"/>
    </source>
</evidence>
<dbReference type="SUPFAM" id="SSF56801">
    <property type="entry name" value="Acetyl-CoA synthetase-like"/>
    <property type="match status" value="1"/>
</dbReference>
<dbReference type="PROSITE" id="PS50075">
    <property type="entry name" value="CARRIER"/>
    <property type="match status" value="2"/>
</dbReference>
<dbReference type="InterPro" id="IPR014030">
    <property type="entry name" value="Ketoacyl_synth_N"/>
</dbReference>
<evidence type="ECO:0000256" key="4">
    <source>
        <dbReference type="ARBA" id="ARBA00022679"/>
    </source>
</evidence>
<dbReference type="SMART" id="SM00824">
    <property type="entry name" value="PKS_TE"/>
    <property type="match status" value="1"/>
</dbReference>
<dbReference type="InterPro" id="IPR016039">
    <property type="entry name" value="Thiolase-like"/>
</dbReference>
<dbReference type="EMBL" id="JBHRWK010000160">
    <property type="protein sequence ID" value="MFC3456341.1"/>
    <property type="molecule type" value="Genomic_DNA"/>
</dbReference>
<dbReference type="InterPro" id="IPR045851">
    <property type="entry name" value="AMP-bd_C_sf"/>
</dbReference>
<dbReference type="Gene3D" id="1.10.1200.10">
    <property type="entry name" value="ACP-like"/>
    <property type="match status" value="2"/>
</dbReference>
<name>A0ABV7PB18_9PSEU</name>
<dbReference type="CDD" id="cd00833">
    <property type="entry name" value="PKS"/>
    <property type="match status" value="1"/>
</dbReference>
<dbReference type="SMART" id="SM00823">
    <property type="entry name" value="PKS_PP"/>
    <property type="match status" value="2"/>
</dbReference>
<dbReference type="PANTHER" id="PTHR43775">
    <property type="entry name" value="FATTY ACID SYNTHASE"/>
    <property type="match status" value="1"/>
</dbReference>
<feature type="domain" description="Carrier" evidence="5">
    <location>
        <begin position="497"/>
        <end position="571"/>
    </location>
</feature>
<evidence type="ECO:0000259" key="5">
    <source>
        <dbReference type="PROSITE" id="PS50075"/>
    </source>
</evidence>
<dbReference type="PANTHER" id="PTHR43775:SF51">
    <property type="entry name" value="INACTIVE PHENOLPHTHIOCEROL SYNTHESIS POLYKETIDE SYNTHASE TYPE I PKS1-RELATED"/>
    <property type="match status" value="1"/>
</dbReference>
<proteinExistence type="predicted"/>
<dbReference type="InterPro" id="IPR050091">
    <property type="entry name" value="PKS_NRPS_Biosynth_Enz"/>
</dbReference>
<comment type="caution">
    <text evidence="7">The sequence shown here is derived from an EMBL/GenBank/DDBJ whole genome shotgun (WGS) entry which is preliminary data.</text>
</comment>
<dbReference type="InterPro" id="IPR020806">
    <property type="entry name" value="PKS_PP-bd"/>
</dbReference>
<dbReference type="Gene3D" id="3.40.50.1820">
    <property type="entry name" value="alpha/beta hydrolase"/>
    <property type="match status" value="1"/>
</dbReference>
<dbReference type="InterPro" id="IPR016035">
    <property type="entry name" value="Acyl_Trfase/lysoPLipase"/>
</dbReference>
<keyword evidence="4" id="KW-0808">Transferase</keyword>
<reference evidence="8" key="1">
    <citation type="journal article" date="2019" name="Int. J. Syst. Evol. Microbiol.">
        <title>The Global Catalogue of Microorganisms (GCM) 10K type strain sequencing project: providing services to taxonomists for standard genome sequencing and annotation.</title>
        <authorList>
            <consortium name="The Broad Institute Genomics Platform"/>
            <consortium name="The Broad Institute Genome Sequencing Center for Infectious Disease"/>
            <person name="Wu L."/>
            <person name="Ma J."/>
        </authorList>
    </citation>
    <scope>NUCLEOTIDE SEQUENCE [LARGE SCALE GENOMIC DNA]</scope>
    <source>
        <strain evidence="8">CGMCC 4.7676</strain>
    </source>
</reference>
<feature type="domain" description="Ketosynthase family 3 (KS3)" evidence="6">
    <location>
        <begin position="583"/>
        <end position="1000"/>
    </location>
</feature>
<dbReference type="Pfam" id="PF00698">
    <property type="entry name" value="Acyl_transf_1"/>
    <property type="match status" value="1"/>
</dbReference>
<evidence type="ECO:0000256" key="1">
    <source>
        <dbReference type="ARBA" id="ARBA00001957"/>
    </source>
</evidence>
<dbReference type="Gene3D" id="3.40.366.10">
    <property type="entry name" value="Malonyl-Coenzyme A Acyl Carrier Protein, domain 2"/>
    <property type="match status" value="2"/>
</dbReference>
<dbReference type="Gene3D" id="3.40.47.10">
    <property type="match status" value="1"/>
</dbReference>
<dbReference type="InterPro" id="IPR018201">
    <property type="entry name" value="Ketoacyl_synth_AS"/>
</dbReference>
<accession>A0ABV7PB18</accession>
<keyword evidence="3" id="KW-0597">Phosphoprotein</keyword>
<dbReference type="Gene3D" id="3.30.70.3290">
    <property type="match status" value="1"/>
</dbReference>
<dbReference type="Gene3D" id="3.40.50.12780">
    <property type="entry name" value="N-terminal domain of ligase-like"/>
    <property type="match status" value="1"/>
</dbReference>
<evidence type="ECO:0000256" key="3">
    <source>
        <dbReference type="ARBA" id="ARBA00022553"/>
    </source>
</evidence>
<dbReference type="Gene3D" id="3.30.300.30">
    <property type="match status" value="1"/>
</dbReference>
<dbReference type="SUPFAM" id="SSF53474">
    <property type="entry name" value="alpha/beta-Hydrolases"/>
    <property type="match status" value="1"/>
</dbReference>
<dbReference type="SMART" id="SM00827">
    <property type="entry name" value="PKS_AT"/>
    <property type="match status" value="1"/>
</dbReference>
<dbReference type="InterPro" id="IPR014043">
    <property type="entry name" value="Acyl_transferase_dom"/>
</dbReference>
<dbReference type="InterPro" id="IPR001031">
    <property type="entry name" value="Thioesterase"/>
</dbReference>
<dbReference type="InterPro" id="IPR001227">
    <property type="entry name" value="Ac_transferase_dom_sf"/>
</dbReference>
<dbReference type="InterPro" id="IPR020802">
    <property type="entry name" value="TesA-like"/>
</dbReference>
<dbReference type="InterPro" id="IPR042099">
    <property type="entry name" value="ANL_N_sf"/>
</dbReference>
<dbReference type="Pfam" id="PF00501">
    <property type="entry name" value="AMP-binding"/>
    <property type="match status" value="1"/>
</dbReference>
<comment type="cofactor">
    <cofactor evidence="1">
        <name>pantetheine 4'-phosphate</name>
        <dbReference type="ChEBI" id="CHEBI:47942"/>
    </cofactor>
</comment>
<dbReference type="SUPFAM" id="SSF52151">
    <property type="entry name" value="FabD/lysophospholipase-like"/>
    <property type="match status" value="1"/>
</dbReference>
<dbReference type="InterPro" id="IPR014031">
    <property type="entry name" value="Ketoacyl_synth_C"/>
</dbReference>
<sequence length="1659" mass="174680">MLTLPEAFQAAVADSGDGIAFHGAEGARTWREWERQANAVARGLQELGVRPGDVVAVRLPNSEEFLVLHVAVAMIGAVLLPVPLDCGQAELQLLLDRTGPSMLVLPERWRDQPGTETWQSLGAGRPEHLLLADCPATVPGSLRRLAEDWADAAPVLVEVRPESPLVLVASSGTSSARPKICVHSHAGLLANAATVLADGGAPRAGEVLVSASPFSFLFGLLSVHVCVLARATQALLPTWRTEAFQDLARATGPAVLFAVPTQLRDILQGDAPGRLRQVRTGGAQVPEDLVREVRQLLADEVVIQWGMTELGAGTYTRPGDPLNTVGRPVTGAQARVVGAAGELEFHSPTMFLGYHGEPELTAQAFTPDGWFRTGDLASIDDAGFVTLRGRTTDLVNVGGRKVNAAELERAITALAPVREAVVVACPDHRLGEVPALICTVHNGHSLTLAEVTEHLLAQGQARHALPVVMLVVADLPRTPNGKIARHQVRDLAIARLGEPQDTLTLVRELASDIIGAPVTPDEPFHRQGFDSLSGVRLATALAAATGIAVSRSLIFDCPTPRAVAQLLAGGRRAVPSPVRGDTGEPLAIIGLGCRLPGGIDSPEAFWALLAEGGQVRTELPRDRDWPLDELYSAVPAAGRTSVRHGAFLAAAGDFDAEFFGLTEREARTLDPQQRVLLETAWQALERAGLTQRELRGSDTGVFVGMMASDYAPSWFAAPEHYDGALGLGTAASTASGRLAYLLDTHGPALTVDTACSSSLVALHLAGQALRRHEAGLAVVAGVTVMSSPANLVEFDRQGLLAPDGQCKPFDASADGVGLAEGAGVLVLQRLSDAREQGRTVLAVLRGSAVVQDGASNGLTAPNGHAQEAVLAQALRASGLTTAEIDAVEAHGTGTVLGDAVEARALAAVYDTPLWLGSVKANVGHTQAAAGLVSVLKMVLALRHATLPRTPLADQPSPEIGSAALRLLTEPVPWPRSTRPRRAGVSAFGLSGTNAHVVLEEAPDEPVPPRSGPAVPWLFSAPNPAVLPVLAARLRAARPGTDFGHALATGRNLFPHRAAVLPDADGSHLAGLAALADGTNSPHVLTGTASPDSSTVFVFPDNGIPSPVLATRLLAEFPAFAATIENCAAALAEHVPWSLLAVLRGDSSPGPVADRCVAFAVQLGLAALWRAHGVCPDAVSGPGQIAAACVAGELSLPDAVRLLITGTPGPALQPVPTGDHVVIEISTPHDDAPHWFLRSLAEAHVRGAPVDWRTVFGTRAADANPLPTYPFQRRPHWLVPPDEPPARPENREQLLALVLDSVRTLLETDDPALPSSTMDFERQGLTSLDAIELGNRLASTLALDLPATVVFEARTPDRLAEQLMAELTASPAEATPDRPAEDTRLPGDFETLYRLLCAGGHAENAWEMVGAVARLRSFFTAADAPEHLGTGGFRHVTGRHQPTLVCLPAIVSLAGRAEYRNLAAPFAGIRDVVQLDEVGCRDGEALPADLDALVANVLQRVPDGPVVLCGRSFGGWLAHAVATRLAEAGRPPDGVILLDTFWPGEEFVRTFTPRALRRLADRQHELGTTLGLARLTAIGWQLRLLADWRPEPSGVPTLSVLPEEQTPVEQRLHGAGWRLPHTEVQVPADHFSILDGDAGATAEAVETWLAPLGAARTGAP</sequence>
<protein>
    <submittedName>
        <fullName evidence="7">Beta-ketoacyl synthase N-terminal-like domain-containing protein</fullName>
    </submittedName>
</protein>
<dbReference type="InterPro" id="IPR032821">
    <property type="entry name" value="PKS_assoc"/>
</dbReference>
<dbReference type="Pfam" id="PF00975">
    <property type="entry name" value="Thioesterase"/>
    <property type="match status" value="1"/>
</dbReference>
<dbReference type="Pfam" id="PF00109">
    <property type="entry name" value="ketoacyl-synt"/>
    <property type="match status" value="1"/>
</dbReference>
<dbReference type="SUPFAM" id="SSF47336">
    <property type="entry name" value="ACP-like"/>
    <property type="match status" value="2"/>
</dbReference>
<dbReference type="PROSITE" id="PS52004">
    <property type="entry name" value="KS3_2"/>
    <property type="match status" value="1"/>
</dbReference>
<keyword evidence="2" id="KW-0596">Phosphopantetheine</keyword>
<dbReference type="Pfam" id="PF16197">
    <property type="entry name" value="KAsynt_C_assoc"/>
    <property type="match status" value="1"/>
</dbReference>
<dbReference type="InterPro" id="IPR029058">
    <property type="entry name" value="AB_hydrolase_fold"/>
</dbReference>
<dbReference type="SMART" id="SM00825">
    <property type="entry name" value="PKS_KS"/>
    <property type="match status" value="1"/>
</dbReference>
<gene>
    <name evidence="7" type="ORF">ACFOSH_43575</name>
</gene>
<dbReference type="Pfam" id="PF00550">
    <property type="entry name" value="PP-binding"/>
    <property type="match status" value="2"/>
</dbReference>
<evidence type="ECO:0000259" key="6">
    <source>
        <dbReference type="PROSITE" id="PS52004"/>
    </source>
</evidence>
<keyword evidence="8" id="KW-1185">Reference proteome</keyword>
<feature type="domain" description="Carrier" evidence="5">
    <location>
        <begin position="1288"/>
        <end position="1366"/>
    </location>
</feature>
<dbReference type="RefSeq" id="WP_378247604.1">
    <property type="nucleotide sequence ID" value="NZ_JBHRWK010000160.1"/>
</dbReference>
<dbReference type="Pfam" id="PF13193">
    <property type="entry name" value="AMP-binding_C"/>
    <property type="match status" value="1"/>
</dbReference>
<dbReference type="InterPro" id="IPR009081">
    <property type="entry name" value="PP-bd_ACP"/>
</dbReference>
<dbReference type="InterPro" id="IPR000873">
    <property type="entry name" value="AMP-dep_synth/lig_dom"/>
</dbReference>
<dbReference type="PROSITE" id="PS00606">
    <property type="entry name" value="KS3_1"/>
    <property type="match status" value="1"/>
</dbReference>
<organism evidence="7 8">
    <name type="scientific">Amycolatopsis speibonae</name>
    <dbReference type="NCBI Taxonomy" id="1450224"/>
    <lineage>
        <taxon>Bacteria</taxon>
        <taxon>Bacillati</taxon>
        <taxon>Actinomycetota</taxon>
        <taxon>Actinomycetes</taxon>
        <taxon>Pseudonocardiales</taxon>
        <taxon>Pseudonocardiaceae</taxon>
        <taxon>Amycolatopsis</taxon>
    </lineage>
</organism>